<proteinExistence type="inferred from homology"/>
<reference evidence="2" key="1">
    <citation type="submission" date="2019-03" db="EMBL/GenBank/DDBJ databases">
        <title>Lake Tanganyika Metagenome-Assembled Genomes (MAGs).</title>
        <authorList>
            <person name="Tran P."/>
        </authorList>
    </citation>
    <scope>NUCLEOTIDE SEQUENCE</scope>
    <source>
        <strain evidence="2">K_DeepCast_150m_m2_040</strain>
    </source>
</reference>
<protein>
    <submittedName>
        <fullName evidence="2">2-hydroxyacyl-CoA dehydratase</fullName>
    </submittedName>
</protein>
<evidence type="ECO:0000256" key="1">
    <source>
        <dbReference type="ARBA" id="ARBA00005806"/>
    </source>
</evidence>
<gene>
    <name evidence="2" type="ORF">FJY68_01555</name>
</gene>
<name>A0A937XG85_UNCW3</name>
<accession>A0A937XG85</accession>
<sequence length="467" mass="52750">MRSPKSECRMSNVGYSDPQPARVGFDEWMDLFDRVPDELIERYHYYGNGEAWSKYLFPPQTFAIYGTRHLRRLKFDNSLAALRMWGFVQNETERLFRARQTGRRVIATMGDLGAVPVIVNSFPNSVAFYPDCIWWTPFAMESRVLFDAAAELGVGDATCFSRAALGAFSKHSYFPNPDLVIASTGASCDDYSGVEQLVESFASDMLWVEEPMRCDARPTGPLEELLVKEYERVVERLEKLTDHSITEDELREGVRRANRVRRLVARLRELSFRDAALAALEMMVVEFGNLHYYSDMEEWTEVLEHLLATAERRLASGQRVLPEDALRLVWVTPPADPLLLTYVEDAGARVVGTEYVINQALEVMDEARPPLQAIAGSFLAASLIGTSRQRAASVIRQARERQAEGVIISGILGGSHCAMEARLISDFVKQELDLPVLEFDVAPPSNEIGLQLQTRIEAFLEVLRSRR</sequence>
<dbReference type="PANTHER" id="PTHR30548:SF2">
    <property type="entry name" value="2-HYDROXYACYL-COA DEHYDRATASE,D-COMPONENT"/>
    <property type="match status" value="1"/>
</dbReference>
<organism evidence="2 3">
    <name type="scientific">candidate division WOR-3 bacterium</name>
    <dbReference type="NCBI Taxonomy" id="2052148"/>
    <lineage>
        <taxon>Bacteria</taxon>
        <taxon>Bacteria division WOR-3</taxon>
    </lineage>
</organism>
<dbReference type="EMBL" id="VGIR01000005">
    <property type="protein sequence ID" value="MBM3330520.1"/>
    <property type="molecule type" value="Genomic_DNA"/>
</dbReference>
<evidence type="ECO:0000313" key="2">
    <source>
        <dbReference type="EMBL" id="MBM3330520.1"/>
    </source>
</evidence>
<dbReference type="InterPro" id="IPR010327">
    <property type="entry name" value="FldB/FldC_alpha/beta"/>
</dbReference>
<dbReference type="AlphaFoldDB" id="A0A937XG85"/>
<dbReference type="Gene3D" id="1.20.1270.370">
    <property type="match status" value="1"/>
</dbReference>
<evidence type="ECO:0000313" key="3">
    <source>
        <dbReference type="Proteomes" id="UP000779900"/>
    </source>
</evidence>
<dbReference type="Pfam" id="PF06050">
    <property type="entry name" value="HGD-D"/>
    <property type="match status" value="1"/>
</dbReference>
<comment type="similarity">
    <text evidence="1">Belongs to the FldB/FldC dehydratase alpha/beta subunit family.</text>
</comment>
<dbReference type="Proteomes" id="UP000779900">
    <property type="component" value="Unassembled WGS sequence"/>
</dbReference>
<comment type="caution">
    <text evidence="2">The sequence shown here is derived from an EMBL/GenBank/DDBJ whole genome shotgun (WGS) entry which is preliminary data.</text>
</comment>
<dbReference type="Gene3D" id="3.40.50.11900">
    <property type="match status" value="1"/>
</dbReference>
<dbReference type="PANTHER" id="PTHR30548">
    <property type="entry name" value="2-HYDROXYGLUTARYL-COA DEHYDRATASE, D-COMPONENT-RELATED"/>
    <property type="match status" value="1"/>
</dbReference>